<gene>
    <name evidence="2" type="ORF">TNCV_4960761</name>
</gene>
<proteinExistence type="predicted"/>
<feature type="region of interest" description="Disordered" evidence="1">
    <location>
        <begin position="44"/>
        <end position="75"/>
    </location>
</feature>
<evidence type="ECO:0000313" key="2">
    <source>
        <dbReference type="EMBL" id="GFY13706.1"/>
    </source>
</evidence>
<evidence type="ECO:0000256" key="1">
    <source>
        <dbReference type="SAM" id="MobiDB-lite"/>
    </source>
</evidence>
<feature type="compositionally biased region" description="Polar residues" evidence="1">
    <location>
        <begin position="61"/>
        <end position="75"/>
    </location>
</feature>
<reference evidence="2" key="1">
    <citation type="submission" date="2020-08" db="EMBL/GenBank/DDBJ databases">
        <title>Multicomponent nature underlies the extraordinary mechanical properties of spider dragline silk.</title>
        <authorList>
            <person name="Kono N."/>
            <person name="Nakamura H."/>
            <person name="Mori M."/>
            <person name="Yoshida Y."/>
            <person name="Ohtoshi R."/>
            <person name="Malay A.D."/>
            <person name="Moran D.A.P."/>
            <person name="Tomita M."/>
            <person name="Numata K."/>
            <person name="Arakawa K."/>
        </authorList>
    </citation>
    <scope>NUCLEOTIDE SEQUENCE</scope>
</reference>
<protein>
    <submittedName>
        <fullName evidence="2">Uncharacterized protein</fullName>
    </submittedName>
</protein>
<keyword evidence="3" id="KW-1185">Reference proteome</keyword>
<organism evidence="2 3">
    <name type="scientific">Trichonephila clavipes</name>
    <name type="common">Golden silk orbweaver</name>
    <name type="synonym">Nephila clavipes</name>
    <dbReference type="NCBI Taxonomy" id="2585209"/>
    <lineage>
        <taxon>Eukaryota</taxon>
        <taxon>Metazoa</taxon>
        <taxon>Ecdysozoa</taxon>
        <taxon>Arthropoda</taxon>
        <taxon>Chelicerata</taxon>
        <taxon>Arachnida</taxon>
        <taxon>Araneae</taxon>
        <taxon>Araneomorphae</taxon>
        <taxon>Entelegynae</taxon>
        <taxon>Araneoidea</taxon>
        <taxon>Nephilidae</taxon>
        <taxon>Trichonephila</taxon>
    </lineage>
</organism>
<dbReference type="Proteomes" id="UP000887159">
    <property type="component" value="Unassembled WGS sequence"/>
</dbReference>
<evidence type="ECO:0000313" key="3">
    <source>
        <dbReference type="Proteomes" id="UP000887159"/>
    </source>
</evidence>
<dbReference type="EMBL" id="BMAU01021323">
    <property type="protein sequence ID" value="GFY13706.1"/>
    <property type="molecule type" value="Genomic_DNA"/>
</dbReference>
<dbReference type="AlphaFoldDB" id="A0A8X6SI13"/>
<name>A0A8X6SI13_TRICX</name>
<accession>A0A8X6SI13</accession>
<sequence>MAKYSGCPKFPKPCKGIQVNNNTNTVNGVVRPGISYSLAASISNSKNTQQMAPHDKGTPAVSVTNQANESSILTP</sequence>
<comment type="caution">
    <text evidence="2">The sequence shown here is derived from an EMBL/GenBank/DDBJ whole genome shotgun (WGS) entry which is preliminary data.</text>
</comment>